<dbReference type="GO" id="GO:0003723">
    <property type="term" value="F:RNA binding"/>
    <property type="evidence" value="ECO:0007669"/>
    <property type="project" value="UniProtKB-KW"/>
</dbReference>
<feature type="compositionally biased region" description="Low complexity" evidence="4">
    <location>
        <begin position="118"/>
        <end position="138"/>
    </location>
</feature>
<dbReference type="PROSITE" id="PS01129">
    <property type="entry name" value="PSI_RLU"/>
    <property type="match status" value="1"/>
</dbReference>
<dbReference type="STRING" id="883.DvMF_2024"/>
<organism evidence="6">
    <name type="scientific">Nitratidesulfovibrio vulgaris (strain DSM 19637 / Miyazaki F)</name>
    <name type="common">Desulfovibrio vulgaris</name>
    <dbReference type="NCBI Taxonomy" id="883"/>
    <lineage>
        <taxon>Bacteria</taxon>
        <taxon>Pseudomonadati</taxon>
        <taxon>Thermodesulfobacteriota</taxon>
        <taxon>Desulfovibrionia</taxon>
        <taxon>Desulfovibrionales</taxon>
        <taxon>Desulfovibrionaceae</taxon>
        <taxon>Nitratidesulfovibrio</taxon>
    </lineage>
</organism>
<evidence type="ECO:0000256" key="3">
    <source>
        <dbReference type="PROSITE-ProRule" id="PRU00182"/>
    </source>
</evidence>
<dbReference type="Gene3D" id="3.10.290.10">
    <property type="entry name" value="RNA-binding S4 domain"/>
    <property type="match status" value="1"/>
</dbReference>
<dbReference type="AlphaFoldDB" id="B8DML1"/>
<evidence type="ECO:0000256" key="1">
    <source>
        <dbReference type="ARBA" id="ARBA00010876"/>
    </source>
</evidence>
<protein>
    <submittedName>
        <fullName evidence="6">Pseudouridine synthase</fullName>
    </submittedName>
</protein>
<dbReference type="CDD" id="cd02869">
    <property type="entry name" value="PseudoU_synth_RluA_like"/>
    <property type="match status" value="1"/>
</dbReference>
<name>B8DML1_NITV9</name>
<feature type="region of interest" description="Disordered" evidence="4">
    <location>
        <begin position="67"/>
        <end position="140"/>
    </location>
</feature>
<dbReference type="GO" id="GO:0000455">
    <property type="term" value="P:enzyme-directed rRNA pseudouridine synthesis"/>
    <property type="evidence" value="ECO:0007669"/>
    <property type="project" value="UniProtKB-ARBA"/>
</dbReference>
<evidence type="ECO:0000259" key="5">
    <source>
        <dbReference type="SMART" id="SM00363"/>
    </source>
</evidence>
<dbReference type="PANTHER" id="PTHR21600">
    <property type="entry name" value="MITOCHONDRIAL RNA PSEUDOURIDINE SYNTHASE"/>
    <property type="match status" value="1"/>
</dbReference>
<dbReference type="Pfam" id="PF00849">
    <property type="entry name" value="PseudoU_synth_2"/>
    <property type="match status" value="1"/>
</dbReference>
<evidence type="ECO:0000256" key="2">
    <source>
        <dbReference type="ARBA" id="ARBA00023235"/>
    </source>
</evidence>
<dbReference type="InterPro" id="IPR006145">
    <property type="entry name" value="PsdUridine_synth_RsuA/RluA"/>
</dbReference>
<dbReference type="eggNOG" id="COG0564">
    <property type="taxonomic scope" value="Bacteria"/>
</dbReference>
<dbReference type="KEGG" id="dvm:DvMF_2024"/>
<dbReference type="PANTHER" id="PTHR21600:SF87">
    <property type="entry name" value="RNA PSEUDOURIDYLATE SYNTHASE DOMAIN-CONTAINING PROTEIN 1"/>
    <property type="match status" value="1"/>
</dbReference>
<dbReference type="Gene3D" id="3.30.2350.10">
    <property type="entry name" value="Pseudouridine synthase"/>
    <property type="match status" value="1"/>
</dbReference>
<dbReference type="InterPro" id="IPR020103">
    <property type="entry name" value="PsdUridine_synth_cat_dom_sf"/>
</dbReference>
<dbReference type="InterPro" id="IPR036986">
    <property type="entry name" value="S4_RNA-bd_sf"/>
</dbReference>
<dbReference type="EMBL" id="CP001197">
    <property type="protein sequence ID" value="ACL08967.1"/>
    <property type="molecule type" value="Genomic_DNA"/>
</dbReference>
<feature type="region of interest" description="Disordered" evidence="4">
    <location>
        <begin position="259"/>
        <end position="287"/>
    </location>
</feature>
<sequence>MAEPLVVTAAEAGQKLVQYLQRRCGAPQSAIQRWVRTGQVRINGGRCKPFDRVAEGDVVRVPPFALAGGEGDPVVGGGAPDAGQGATRAASANAGGGKERGSAPRPARGPYPLDPEPGEGAACGTAAAGSTAAPGPRACGTRPEFQASPLSVAGRAEGLLVLLKPAGLAVQPGTGHDDCVTARLAAQYAGADFLPTPAHRLDRDTSGLLLVATSYARLRALSDAFAAREGLVKEYLAWVAGRWPHEGARTLHDRLEKQGAPGRQKVRRVGGEGSVPRAASGNEAVRVESGTDAAHAAAGADAGRHAACTVTPLRRGDGASLLLVRLHTGRTHQIRVQLAERGHPIMGDRKYGGPACGQGMLLHAVRLTLPDGERFTALPDWTGRWQVGEGDLP</sequence>
<comment type="similarity">
    <text evidence="1">Belongs to the pseudouridine synthase RluA family.</text>
</comment>
<dbReference type="SUPFAM" id="SSF55120">
    <property type="entry name" value="Pseudouridine synthase"/>
    <property type="match status" value="1"/>
</dbReference>
<feature type="compositionally biased region" description="Gly residues" evidence="4">
    <location>
        <begin position="68"/>
        <end position="80"/>
    </location>
</feature>
<keyword evidence="3" id="KW-0694">RNA-binding</keyword>
<evidence type="ECO:0000256" key="4">
    <source>
        <dbReference type="SAM" id="MobiDB-lite"/>
    </source>
</evidence>
<dbReference type="PROSITE" id="PS50889">
    <property type="entry name" value="S4"/>
    <property type="match status" value="1"/>
</dbReference>
<feature type="domain" description="RNA-binding S4" evidence="5">
    <location>
        <begin position="14"/>
        <end position="70"/>
    </location>
</feature>
<dbReference type="SMART" id="SM00363">
    <property type="entry name" value="S4"/>
    <property type="match status" value="1"/>
</dbReference>
<accession>B8DML1</accession>
<dbReference type="InterPro" id="IPR050188">
    <property type="entry name" value="RluA_PseudoU_synthase"/>
</dbReference>
<dbReference type="SUPFAM" id="SSF55174">
    <property type="entry name" value="Alpha-L RNA-binding motif"/>
    <property type="match status" value="1"/>
</dbReference>
<keyword evidence="2" id="KW-0413">Isomerase</keyword>
<dbReference type="CDD" id="cd00165">
    <property type="entry name" value="S4"/>
    <property type="match status" value="1"/>
</dbReference>
<dbReference type="Pfam" id="PF01479">
    <property type="entry name" value="S4"/>
    <property type="match status" value="1"/>
</dbReference>
<dbReference type="InterPro" id="IPR002942">
    <property type="entry name" value="S4_RNA-bd"/>
</dbReference>
<proteinExistence type="inferred from homology"/>
<dbReference type="InterPro" id="IPR006224">
    <property type="entry name" value="PsdUridine_synth_RluA-like_CS"/>
</dbReference>
<evidence type="ECO:0000313" key="6">
    <source>
        <dbReference type="EMBL" id="ACL08967.1"/>
    </source>
</evidence>
<dbReference type="GO" id="GO:0120159">
    <property type="term" value="F:rRNA pseudouridine synthase activity"/>
    <property type="evidence" value="ECO:0007669"/>
    <property type="project" value="UniProtKB-ARBA"/>
</dbReference>
<reference evidence="6" key="1">
    <citation type="submission" date="2008-10" db="EMBL/GenBank/DDBJ databases">
        <title>Complete sequence of Desulfovibrio vulgaris str. 'Miyazaki F'.</title>
        <authorList>
            <person name="Lucas S."/>
            <person name="Copeland A."/>
            <person name="Lapidus A."/>
            <person name="Glavina del Rio T."/>
            <person name="Dalin E."/>
            <person name="Tice H."/>
            <person name="Bruce D."/>
            <person name="Goodwin L."/>
            <person name="Pitluck S."/>
            <person name="Sims D."/>
            <person name="Brettin T."/>
            <person name="Detter J.C."/>
            <person name="Han C."/>
            <person name="Larimer F."/>
            <person name="Land M."/>
            <person name="Hauser L."/>
            <person name="Kyrpides N."/>
            <person name="Mikhailova N."/>
            <person name="Hazen T.C."/>
            <person name="Richardson P."/>
        </authorList>
    </citation>
    <scope>NUCLEOTIDE SEQUENCE</scope>
    <source>
        <strain evidence="6">Miyazaki F</strain>
    </source>
</reference>
<gene>
    <name evidence="6" type="ordered locus">DvMF_2024</name>
</gene>
<dbReference type="HOGENOM" id="CLU_016902_1_2_7"/>